<evidence type="ECO:0000313" key="2">
    <source>
        <dbReference type="EMBL" id="CAB3794239.1"/>
    </source>
</evidence>
<reference evidence="2 3" key="1">
    <citation type="submission" date="2020-04" db="EMBL/GenBank/DDBJ databases">
        <authorList>
            <person name="De Canck E."/>
        </authorList>
    </citation>
    <scope>NUCLEOTIDE SEQUENCE [LARGE SCALE GENOMIC DNA]</scope>
    <source>
        <strain evidence="2 3">LMG 28138</strain>
    </source>
</reference>
<feature type="transmembrane region" description="Helical" evidence="1">
    <location>
        <begin position="83"/>
        <end position="103"/>
    </location>
</feature>
<sequence length="132" mass="14217">MYCLRGDGVLYMRKVRICKDCHTRPMQPLFGSPFAFIAGVLFYLASPRQQIKAQIQRRRTLLVAGAPCGLAGAALWHGCANRPAVLCATITTLAASLSAMPFIGMMASRRAKLASPADARPSARVNRPTGTP</sequence>
<gene>
    <name evidence="2" type="ORF">LMG28138_03652</name>
</gene>
<name>A0A6S7BB99_9BURK</name>
<keyword evidence="1" id="KW-1133">Transmembrane helix</keyword>
<dbReference type="AlphaFoldDB" id="A0A6S7BB99"/>
<keyword evidence="1" id="KW-0812">Transmembrane</keyword>
<dbReference type="Proteomes" id="UP000494115">
    <property type="component" value="Unassembled WGS sequence"/>
</dbReference>
<feature type="transmembrane region" description="Helical" evidence="1">
    <location>
        <begin position="29"/>
        <end position="46"/>
    </location>
</feature>
<organism evidence="2 3">
    <name type="scientific">Pararobbsia alpina</name>
    <dbReference type="NCBI Taxonomy" id="621374"/>
    <lineage>
        <taxon>Bacteria</taxon>
        <taxon>Pseudomonadati</taxon>
        <taxon>Pseudomonadota</taxon>
        <taxon>Betaproteobacteria</taxon>
        <taxon>Burkholderiales</taxon>
        <taxon>Burkholderiaceae</taxon>
        <taxon>Pararobbsia</taxon>
    </lineage>
</organism>
<proteinExistence type="predicted"/>
<evidence type="ECO:0000256" key="1">
    <source>
        <dbReference type="SAM" id="Phobius"/>
    </source>
</evidence>
<evidence type="ECO:0000313" key="3">
    <source>
        <dbReference type="Proteomes" id="UP000494115"/>
    </source>
</evidence>
<keyword evidence="3" id="KW-1185">Reference proteome</keyword>
<dbReference type="EMBL" id="CADIKM010000019">
    <property type="protein sequence ID" value="CAB3794239.1"/>
    <property type="molecule type" value="Genomic_DNA"/>
</dbReference>
<feature type="transmembrane region" description="Helical" evidence="1">
    <location>
        <begin position="58"/>
        <end position="77"/>
    </location>
</feature>
<protein>
    <submittedName>
        <fullName evidence="2">Uncharacterized protein</fullName>
    </submittedName>
</protein>
<keyword evidence="1" id="KW-0472">Membrane</keyword>
<accession>A0A6S7BB99</accession>